<feature type="compositionally biased region" description="Low complexity" evidence="1">
    <location>
        <begin position="345"/>
        <end position="355"/>
    </location>
</feature>
<feature type="region of interest" description="Disordered" evidence="1">
    <location>
        <begin position="1"/>
        <end position="67"/>
    </location>
</feature>
<sequence>MPPPACRPAPPLTGGGGGGGDGAQNEVTPFILAPVSPSSQAWRPQPEAGDGERKTRTSGASVRPAPPPIVLAELSALYSSSLPTSLRTSLPTQMPPTIPDNVQQSLLPEPQHPVESEPLPVAPPALRPHSRDQPACSNPQPSGPAAPAAPPLATKNSSSSSGGSNTREPATLPTPAAGDVLPGAASPDGHPPSAPSASLAGAPPSLVDTTARDAEGGERAVGSRRTSSLAASGSRSRTGTPVPPLDFSALRAHRTGSPTQKHSTPPAHPSESQSSTAAAAVADERGPGHGELQQQQHRRKQQQQQQQQQEAPTARDLESVPEPGWRGTRPGVAPGMWRAPRSDDGGQQQQQQAGQYAEQPTKDSANSMEGRERGSPKRLRSNPQQQQQQQEQLRPGSSALRALAPQPSHGSVNSLRAFSPEIVGDAEMRQLAPPAPLRTSTPHHSTSNGNSSSSTGDGTGNPLAHSSDTALHEVSRLVGEPGGSRPGSQGTFAKAQRRGESSHRMQAPKTTSRVNEDELDPPPPPSFGTPAAAPPDQQHQHQHQQHRVVPSAQQPEPEGTALLGSVHRGSLVLQPSGDEPPSSSSSPTANPAATMSPGRPVATPRGGRRRTSLDARRLQDQPLPPSSRGARPRIAGPTTGDGGFAMNRTIATPRGGRPRTSLDARPLQDQPLPPSLRRARPRSAGPTTWDVDSLIQEMRREANPSAARSLGCPVATPKSVQPRTSLDERRGSVPVAASIFARGAVADCQAHRGTWTA</sequence>
<feature type="region of interest" description="Disordered" evidence="1">
    <location>
        <begin position="82"/>
        <end position="729"/>
    </location>
</feature>
<protein>
    <submittedName>
        <fullName evidence="2">Uncharacterized protein</fullName>
    </submittedName>
</protein>
<accession>A0ABQ7G9W5</accession>
<proteinExistence type="predicted"/>
<feature type="compositionally biased region" description="Low complexity" evidence="1">
    <location>
        <begin position="82"/>
        <end position="92"/>
    </location>
</feature>
<feature type="compositionally biased region" description="Gly residues" evidence="1">
    <location>
        <begin position="13"/>
        <end position="22"/>
    </location>
</feature>
<gene>
    <name evidence="2" type="ORF">DUNSADRAFT_13185</name>
</gene>
<reference evidence="2" key="1">
    <citation type="submission" date="2017-08" db="EMBL/GenBank/DDBJ databases">
        <authorList>
            <person name="Polle J.E."/>
            <person name="Barry K."/>
            <person name="Cushman J."/>
            <person name="Schmutz J."/>
            <person name="Tran D."/>
            <person name="Hathwaick L.T."/>
            <person name="Yim W.C."/>
            <person name="Jenkins J."/>
            <person name="Mckie-Krisberg Z.M."/>
            <person name="Prochnik S."/>
            <person name="Lindquist E."/>
            <person name="Dockter R.B."/>
            <person name="Adam C."/>
            <person name="Molina H."/>
            <person name="Bunkerborg J."/>
            <person name="Jin E."/>
            <person name="Buchheim M."/>
            <person name="Magnuson J."/>
        </authorList>
    </citation>
    <scope>NUCLEOTIDE SEQUENCE</scope>
    <source>
        <strain evidence="2">CCAP 19/18</strain>
    </source>
</reference>
<feature type="compositionally biased region" description="Pro residues" evidence="1">
    <location>
        <begin position="1"/>
        <end position="11"/>
    </location>
</feature>
<dbReference type="Proteomes" id="UP000815325">
    <property type="component" value="Unassembled WGS sequence"/>
</dbReference>
<name>A0ABQ7G9W5_DUNSA</name>
<evidence type="ECO:0000313" key="3">
    <source>
        <dbReference type="Proteomes" id="UP000815325"/>
    </source>
</evidence>
<feature type="compositionally biased region" description="Low complexity" evidence="1">
    <location>
        <begin position="528"/>
        <end position="537"/>
    </location>
</feature>
<dbReference type="EMBL" id="MU069952">
    <property type="protein sequence ID" value="KAF5831395.1"/>
    <property type="molecule type" value="Genomic_DNA"/>
</dbReference>
<feature type="compositionally biased region" description="Low complexity" evidence="1">
    <location>
        <begin position="580"/>
        <end position="597"/>
    </location>
</feature>
<comment type="caution">
    <text evidence="2">The sequence shown here is derived from an EMBL/GenBank/DDBJ whole genome shotgun (WGS) entry which is preliminary data.</text>
</comment>
<organism evidence="2 3">
    <name type="scientific">Dunaliella salina</name>
    <name type="common">Green alga</name>
    <name type="synonym">Protococcus salinus</name>
    <dbReference type="NCBI Taxonomy" id="3046"/>
    <lineage>
        <taxon>Eukaryota</taxon>
        <taxon>Viridiplantae</taxon>
        <taxon>Chlorophyta</taxon>
        <taxon>core chlorophytes</taxon>
        <taxon>Chlorophyceae</taxon>
        <taxon>CS clade</taxon>
        <taxon>Chlamydomonadales</taxon>
        <taxon>Dunaliellaceae</taxon>
        <taxon>Dunaliella</taxon>
    </lineage>
</organism>
<feature type="compositionally biased region" description="Pro residues" evidence="1">
    <location>
        <begin position="141"/>
        <end position="150"/>
    </location>
</feature>
<feature type="compositionally biased region" description="Low complexity" evidence="1">
    <location>
        <begin position="195"/>
        <end position="206"/>
    </location>
</feature>
<evidence type="ECO:0000256" key="1">
    <source>
        <dbReference type="SAM" id="MobiDB-lite"/>
    </source>
</evidence>
<evidence type="ECO:0000313" key="2">
    <source>
        <dbReference type="EMBL" id="KAF5831395.1"/>
    </source>
</evidence>
<feature type="compositionally biased region" description="Polar residues" evidence="1">
    <location>
        <begin position="224"/>
        <end position="239"/>
    </location>
</feature>
<feature type="compositionally biased region" description="Low complexity" evidence="1">
    <location>
        <begin position="439"/>
        <end position="462"/>
    </location>
</feature>
<keyword evidence="3" id="KW-1185">Reference proteome</keyword>